<dbReference type="Pfam" id="PF02458">
    <property type="entry name" value="Transferase"/>
    <property type="match status" value="1"/>
</dbReference>
<sequence length="522" mass="58001">MTKFNKSLPNHCSIFYKASSPSMIHAQNRTRSMEMEKKVSMDGKRVVSVLRKSLVKPDKETPKQTIWLSNIDLVSAFMSFTPIIYVYRYPQQSNLSPGEFFPIEGIKASLAKTLSVFSIYAGRLDSDETGRPEIKCTGEGTEFIEAACDLSIEEFGELIPSQELEDLLVPKNTSQQLPYMLVRYQVTRFKCGGVIIGLLAHHTTGDGMNSIRYFNAWADVHRGVVDVAKIPPPVLDRTGLRARSPPLVEYDHSEYQMPVKTLAPSNGNSMISPTISKTLRLSKDNIEKLKSKASGENLAATTFTAVVAHSWKCITKARKLSPEQTTRLLIGCDSKAIVNPPLSPLLNANAIVHLSSTMTVKEMVSCDLNRVATKIEEAKSFAHDKYVRSVVDFLDVRDGTRGVPPVQPTEVLAISWMRLPMYEADFGWGKPEFMGRAGIPYPGRLYLGKRTGDDGIWVTTTLEESDMGEFMKLFYSEFDYEVNGVMPETANGVVLHKANGIAPQKVIGETNGVIIREMISNV</sequence>
<comment type="similarity">
    <text evidence="1">Belongs to the plant acyltransferase family.</text>
</comment>
<dbReference type="OMA" id="REWFLTE"/>
<dbReference type="Proteomes" id="UP000036987">
    <property type="component" value="Unassembled WGS sequence"/>
</dbReference>
<dbReference type="AlphaFoldDB" id="A0A0K9PT30"/>
<dbReference type="GO" id="GO:0016747">
    <property type="term" value="F:acyltransferase activity, transferring groups other than amino-acyl groups"/>
    <property type="evidence" value="ECO:0000318"/>
    <property type="project" value="GO_Central"/>
</dbReference>
<dbReference type="EMBL" id="LFYR01000674">
    <property type="protein sequence ID" value="KMZ71412.1"/>
    <property type="molecule type" value="Genomic_DNA"/>
</dbReference>
<dbReference type="PANTHER" id="PTHR31642:SF138">
    <property type="entry name" value="PUTRESCINE HYDROXYCINNAMOYLTRANSFERASE 1"/>
    <property type="match status" value="1"/>
</dbReference>
<keyword evidence="2 4" id="KW-0808">Transferase</keyword>
<comment type="caution">
    <text evidence="4">The sequence shown here is derived from an EMBL/GenBank/DDBJ whole genome shotgun (WGS) entry which is preliminary data.</text>
</comment>
<dbReference type="OrthoDB" id="671439at2759"/>
<evidence type="ECO:0000256" key="2">
    <source>
        <dbReference type="ARBA" id="ARBA00022679"/>
    </source>
</evidence>
<evidence type="ECO:0000313" key="5">
    <source>
        <dbReference type="Proteomes" id="UP000036987"/>
    </source>
</evidence>
<keyword evidence="5" id="KW-1185">Reference proteome</keyword>
<name>A0A0K9PT30_ZOSMR</name>
<reference evidence="5" key="1">
    <citation type="journal article" date="2016" name="Nature">
        <title>The genome of the seagrass Zostera marina reveals angiosperm adaptation to the sea.</title>
        <authorList>
            <person name="Olsen J.L."/>
            <person name="Rouze P."/>
            <person name="Verhelst B."/>
            <person name="Lin Y.-C."/>
            <person name="Bayer T."/>
            <person name="Collen J."/>
            <person name="Dattolo E."/>
            <person name="De Paoli E."/>
            <person name="Dittami S."/>
            <person name="Maumus F."/>
            <person name="Michel G."/>
            <person name="Kersting A."/>
            <person name="Lauritano C."/>
            <person name="Lohaus R."/>
            <person name="Toepel M."/>
            <person name="Tonon T."/>
            <person name="Vanneste K."/>
            <person name="Amirebrahimi M."/>
            <person name="Brakel J."/>
            <person name="Bostroem C."/>
            <person name="Chovatia M."/>
            <person name="Grimwood J."/>
            <person name="Jenkins J.W."/>
            <person name="Jueterbock A."/>
            <person name="Mraz A."/>
            <person name="Stam W.T."/>
            <person name="Tice H."/>
            <person name="Bornberg-Bauer E."/>
            <person name="Green P.J."/>
            <person name="Pearson G.A."/>
            <person name="Procaccini G."/>
            <person name="Duarte C.M."/>
            <person name="Schmutz J."/>
            <person name="Reusch T.B.H."/>
            <person name="Van de Peer Y."/>
        </authorList>
    </citation>
    <scope>NUCLEOTIDE SEQUENCE [LARGE SCALE GENOMIC DNA]</scope>
    <source>
        <strain evidence="5">cv. Finnish</strain>
    </source>
</reference>
<dbReference type="PANTHER" id="PTHR31642">
    <property type="entry name" value="TRICHOTHECENE 3-O-ACETYLTRANSFERASE"/>
    <property type="match status" value="1"/>
</dbReference>
<keyword evidence="3" id="KW-0012">Acyltransferase</keyword>
<dbReference type="InterPro" id="IPR023213">
    <property type="entry name" value="CAT-like_dom_sf"/>
</dbReference>
<dbReference type="Gene3D" id="3.30.559.10">
    <property type="entry name" value="Chloramphenicol acetyltransferase-like domain"/>
    <property type="match status" value="2"/>
</dbReference>
<accession>A0A0K9PT30</accession>
<gene>
    <name evidence="4" type="ORF">ZOSMA_180G00010</name>
</gene>
<protein>
    <submittedName>
        <fullName evidence="4">HXXXD-type acyl-transferase family protein</fullName>
    </submittedName>
</protein>
<evidence type="ECO:0000256" key="1">
    <source>
        <dbReference type="ARBA" id="ARBA00009861"/>
    </source>
</evidence>
<dbReference type="InterPro" id="IPR050317">
    <property type="entry name" value="Plant_Fungal_Acyltransferase"/>
</dbReference>
<evidence type="ECO:0000313" key="4">
    <source>
        <dbReference type="EMBL" id="KMZ71412.1"/>
    </source>
</evidence>
<organism evidence="4 5">
    <name type="scientific">Zostera marina</name>
    <name type="common">Eelgrass</name>
    <dbReference type="NCBI Taxonomy" id="29655"/>
    <lineage>
        <taxon>Eukaryota</taxon>
        <taxon>Viridiplantae</taxon>
        <taxon>Streptophyta</taxon>
        <taxon>Embryophyta</taxon>
        <taxon>Tracheophyta</taxon>
        <taxon>Spermatophyta</taxon>
        <taxon>Magnoliopsida</taxon>
        <taxon>Liliopsida</taxon>
        <taxon>Zosteraceae</taxon>
        <taxon>Zostera</taxon>
    </lineage>
</organism>
<dbReference type="STRING" id="29655.A0A0K9PT30"/>
<evidence type="ECO:0000256" key="3">
    <source>
        <dbReference type="ARBA" id="ARBA00023315"/>
    </source>
</evidence>
<proteinExistence type="inferred from homology"/>